<keyword evidence="3" id="KW-1185">Reference proteome</keyword>
<evidence type="ECO:0000313" key="3">
    <source>
        <dbReference type="Proteomes" id="UP001209540"/>
    </source>
</evidence>
<protein>
    <submittedName>
        <fullName evidence="2">Uncharacterized protein</fullName>
    </submittedName>
</protein>
<gene>
    <name evidence="2" type="ORF">BDA99DRAFT_496548</name>
</gene>
<evidence type="ECO:0000256" key="1">
    <source>
        <dbReference type="SAM" id="MobiDB-lite"/>
    </source>
</evidence>
<feature type="region of interest" description="Disordered" evidence="1">
    <location>
        <begin position="1"/>
        <end position="43"/>
    </location>
</feature>
<feature type="compositionally biased region" description="Polar residues" evidence="1">
    <location>
        <begin position="1"/>
        <end position="10"/>
    </location>
</feature>
<reference evidence="2" key="1">
    <citation type="journal article" date="2022" name="IScience">
        <title>Evolution of zygomycete secretomes and the origins of terrestrial fungal ecologies.</title>
        <authorList>
            <person name="Chang Y."/>
            <person name="Wang Y."/>
            <person name="Mondo S."/>
            <person name="Ahrendt S."/>
            <person name="Andreopoulos W."/>
            <person name="Barry K."/>
            <person name="Beard J."/>
            <person name="Benny G.L."/>
            <person name="Blankenship S."/>
            <person name="Bonito G."/>
            <person name="Cuomo C."/>
            <person name="Desiro A."/>
            <person name="Gervers K.A."/>
            <person name="Hundley H."/>
            <person name="Kuo A."/>
            <person name="LaButti K."/>
            <person name="Lang B.F."/>
            <person name="Lipzen A."/>
            <person name="O'Donnell K."/>
            <person name="Pangilinan J."/>
            <person name="Reynolds N."/>
            <person name="Sandor L."/>
            <person name="Smith M.E."/>
            <person name="Tsang A."/>
            <person name="Grigoriev I.V."/>
            <person name="Stajich J.E."/>
            <person name="Spatafora J.W."/>
        </authorList>
    </citation>
    <scope>NUCLEOTIDE SEQUENCE</scope>
    <source>
        <strain evidence="2">RSA 2281</strain>
    </source>
</reference>
<feature type="compositionally biased region" description="Basic and acidic residues" evidence="1">
    <location>
        <begin position="11"/>
        <end position="26"/>
    </location>
</feature>
<dbReference type="AlphaFoldDB" id="A0AAD5KN86"/>
<reference evidence="2" key="2">
    <citation type="submission" date="2023-02" db="EMBL/GenBank/DDBJ databases">
        <authorList>
            <consortium name="DOE Joint Genome Institute"/>
            <person name="Mondo S.J."/>
            <person name="Chang Y."/>
            <person name="Wang Y."/>
            <person name="Ahrendt S."/>
            <person name="Andreopoulos W."/>
            <person name="Barry K."/>
            <person name="Beard J."/>
            <person name="Benny G.L."/>
            <person name="Blankenship S."/>
            <person name="Bonito G."/>
            <person name="Cuomo C."/>
            <person name="Desiro A."/>
            <person name="Gervers K.A."/>
            <person name="Hundley H."/>
            <person name="Kuo A."/>
            <person name="LaButti K."/>
            <person name="Lang B.F."/>
            <person name="Lipzen A."/>
            <person name="O'Donnell K."/>
            <person name="Pangilinan J."/>
            <person name="Reynolds N."/>
            <person name="Sandor L."/>
            <person name="Smith M.W."/>
            <person name="Tsang A."/>
            <person name="Grigoriev I.V."/>
            <person name="Stajich J.E."/>
            <person name="Spatafora J.W."/>
        </authorList>
    </citation>
    <scope>NUCLEOTIDE SEQUENCE</scope>
    <source>
        <strain evidence="2">RSA 2281</strain>
    </source>
</reference>
<dbReference type="EMBL" id="JAIXMP010000003">
    <property type="protein sequence ID" value="KAI9275824.1"/>
    <property type="molecule type" value="Genomic_DNA"/>
</dbReference>
<comment type="caution">
    <text evidence="2">The sequence shown here is derived from an EMBL/GenBank/DDBJ whole genome shotgun (WGS) entry which is preliminary data.</text>
</comment>
<proteinExistence type="predicted"/>
<accession>A0AAD5KN86</accession>
<sequence length="431" mass="49033">MKRPNNNGDSSGDRLKRQVTDADRSFETVSTIESLSDPEDKPYISNERFAITGIDNDDNDDNFFAHDETLVMSFDEIHSNIVSQQDDSQHRTSDPIATFTDEDIPTYQNGFYEDEDEDDIVAGSSEVYSQNILDGLADWKPTRGFPSPTEQASLPLDDDDDILSSFITDDDELMTSQQQQRPSNLKNTAPATIEGAPIPDFRFQSSSLPKVYPKVPPVPTNNNSHHHHHRNLRYQDSDYKPPEPLEFKDGGPARPIIKRISQAAKDHAEWEKKVRAEMAKLGSIPNVCSLFDNATLFRILESWTEHGLTFGRCVQVRSNELTLIMHKQQASATTLNIQSNNNYHSDIDEDEDDMIDELISQSTSLPPYTPIEGEEEFIILFSFAYMPQITASIKTRFLQEECVAIWTPWTVVSDTQREIYVVTRFLSYSLY</sequence>
<feature type="region of interest" description="Disordered" evidence="1">
    <location>
        <begin position="84"/>
        <end position="110"/>
    </location>
</feature>
<organism evidence="2 3">
    <name type="scientific">Phascolomyces articulosus</name>
    <dbReference type="NCBI Taxonomy" id="60185"/>
    <lineage>
        <taxon>Eukaryota</taxon>
        <taxon>Fungi</taxon>
        <taxon>Fungi incertae sedis</taxon>
        <taxon>Mucoromycota</taxon>
        <taxon>Mucoromycotina</taxon>
        <taxon>Mucoromycetes</taxon>
        <taxon>Mucorales</taxon>
        <taxon>Lichtheimiaceae</taxon>
        <taxon>Phascolomyces</taxon>
    </lineage>
</organism>
<feature type="region of interest" description="Disordered" evidence="1">
    <location>
        <begin position="218"/>
        <end position="240"/>
    </location>
</feature>
<dbReference type="Proteomes" id="UP001209540">
    <property type="component" value="Unassembled WGS sequence"/>
</dbReference>
<name>A0AAD5KN86_9FUNG</name>
<evidence type="ECO:0000313" key="2">
    <source>
        <dbReference type="EMBL" id="KAI9275824.1"/>
    </source>
</evidence>
<feature type="region of interest" description="Disordered" evidence="1">
    <location>
        <begin position="139"/>
        <end position="159"/>
    </location>
</feature>